<evidence type="ECO:0000259" key="15">
    <source>
        <dbReference type="SMART" id="SM01205"/>
    </source>
</evidence>
<feature type="transmembrane region" description="Helical" evidence="14">
    <location>
        <begin position="551"/>
        <end position="574"/>
    </location>
</feature>
<proteinExistence type="inferred from homology"/>
<keyword evidence="9 14" id="KW-1133">Transmembrane helix</keyword>
<feature type="transmembrane region" description="Helical" evidence="14">
    <location>
        <begin position="1518"/>
        <end position="1541"/>
    </location>
</feature>
<feature type="domain" description="1,3-beta-glucan synthase component FKS1-like" evidence="15">
    <location>
        <begin position="321"/>
        <end position="430"/>
    </location>
</feature>
<dbReference type="EC" id="2.4.1.34" evidence="3"/>
<dbReference type="InterPro" id="IPR026899">
    <property type="entry name" value="FKS1-like_dom1"/>
</dbReference>
<feature type="transmembrane region" description="Helical" evidence="14">
    <location>
        <begin position="1789"/>
        <end position="1810"/>
    </location>
</feature>
<feature type="transmembrane region" description="Helical" evidence="14">
    <location>
        <begin position="1822"/>
        <end position="1847"/>
    </location>
</feature>
<organism evidence="16 17">
    <name type="scientific">Adiantum capillus-veneris</name>
    <name type="common">Maidenhair fern</name>
    <dbReference type="NCBI Taxonomy" id="13818"/>
    <lineage>
        <taxon>Eukaryota</taxon>
        <taxon>Viridiplantae</taxon>
        <taxon>Streptophyta</taxon>
        <taxon>Embryophyta</taxon>
        <taxon>Tracheophyta</taxon>
        <taxon>Polypodiopsida</taxon>
        <taxon>Polypodiidae</taxon>
        <taxon>Polypodiales</taxon>
        <taxon>Pteridineae</taxon>
        <taxon>Pteridaceae</taxon>
        <taxon>Vittarioideae</taxon>
        <taxon>Adiantum</taxon>
    </lineage>
</organism>
<dbReference type="Gene3D" id="1.25.40.270">
    <property type="entry name" value="Vacuolar protein sorting-associated protein vta1"/>
    <property type="match status" value="1"/>
</dbReference>
<dbReference type="PANTHER" id="PTHR12741:SF48">
    <property type="entry name" value="1,3-BETA-GLUCAN SYNTHASE COMPONENT FKS1-RELATED"/>
    <property type="match status" value="1"/>
</dbReference>
<dbReference type="Pfam" id="PF02364">
    <property type="entry name" value="Glucan_synthase"/>
    <property type="match status" value="2"/>
</dbReference>
<gene>
    <name evidence="16" type="ORF">GOP47_0015647</name>
</gene>
<keyword evidence="6" id="KW-0808">Transferase</keyword>
<evidence type="ECO:0000256" key="14">
    <source>
        <dbReference type="SAM" id="Phobius"/>
    </source>
</evidence>
<dbReference type="FunFam" id="1.25.40.270:FF:000002">
    <property type="entry name" value="callose synthase 3"/>
    <property type="match status" value="1"/>
</dbReference>
<evidence type="ECO:0000256" key="1">
    <source>
        <dbReference type="ARBA" id="ARBA00004651"/>
    </source>
</evidence>
<comment type="similarity">
    <text evidence="2">Belongs to the glycosyltransferase 48 family.</text>
</comment>
<evidence type="ECO:0000313" key="16">
    <source>
        <dbReference type="EMBL" id="KAI5069346.1"/>
    </source>
</evidence>
<keyword evidence="5" id="KW-0328">Glycosyltransferase</keyword>
<protein>
    <recommendedName>
        <fullName evidence="12">1,3-beta-glucan synthase</fullName>
        <ecNumber evidence="3">2.4.1.34</ecNumber>
    </recommendedName>
    <alternativeName>
        <fullName evidence="12">1,3-beta-glucan synthase</fullName>
    </alternativeName>
</protein>
<dbReference type="InterPro" id="IPR003440">
    <property type="entry name" value="Glyco_trans_48_dom"/>
</dbReference>
<evidence type="ECO:0000256" key="12">
    <source>
        <dbReference type="ARBA" id="ARBA00032165"/>
    </source>
</evidence>
<dbReference type="GO" id="GO:0008360">
    <property type="term" value="P:regulation of cell shape"/>
    <property type="evidence" value="ECO:0007669"/>
    <property type="project" value="UniProtKB-KW"/>
</dbReference>
<evidence type="ECO:0000256" key="3">
    <source>
        <dbReference type="ARBA" id="ARBA00012589"/>
    </source>
</evidence>
<dbReference type="InterPro" id="IPR039431">
    <property type="entry name" value="Vta1/CALS_N"/>
</dbReference>
<evidence type="ECO:0000256" key="11">
    <source>
        <dbReference type="ARBA" id="ARBA00023316"/>
    </source>
</evidence>
<dbReference type="InterPro" id="IPR058851">
    <property type="entry name" value="CALS1_helical"/>
</dbReference>
<keyword evidence="8" id="KW-0133">Cell shape</keyword>
<evidence type="ECO:0000256" key="6">
    <source>
        <dbReference type="ARBA" id="ARBA00022679"/>
    </source>
</evidence>
<evidence type="ECO:0000256" key="4">
    <source>
        <dbReference type="ARBA" id="ARBA00022475"/>
    </source>
</evidence>
<evidence type="ECO:0000256" key="2">
    <source>
        <dbReference type="ARBA" id="ARBA00009040"/>
    </source>
</evidence>
<keyword evidence="17" id="KW-1185">Reference proteome</keyword>
<feature type="transmembrane region" description="Helical" evidence="14">
    <location>
        <begin position="1594"/>
        <end position="1615"/>
    </location>
</feature>
<feature type="transmembrane region" description="Helical" evidence="14">
    <location>
        <begin position="1853"/>
        <end position="1872"/>
    </location>
</feature>
<evidence type="ECO:0000256" key="5">
    <source>
        <dbReference type="ARBA" id="ARBA00022676"/>
    </source>
</evidence>
<dbReference type="Pfam" id="PF14288">
    <property type="entry name" value="FKS1_dom1"/>
    <property type="match status" value="1"/>
</dbReference>
<dbReference type="SMART" id="SM01205">
    <property type="entry name" value="FKS1_dom1"/>
    <property type="match status" value="1"/>
</dbReference>
<evidence type="ECO:0000313" key="17">
    <source>
        <dbReference type="Proteomes" id="UP000886520"/>
    </source>
</evidence>
<comment type="catalytic activity">
    <reaction evidence="13">
        <text>[(1-&gt;3)-beta-D-glucosyl](n) + UDP-alpha-D-glucose = [(1-&gt;3)-beta-D-glucosyl](n+1) + UDP + H(+)</text>
        <dbReference type="Rhea" id="RHEA:21476"/>
        <dbReference type="Rhea" id="RHEA-COMP:11146"/>
        <dbReference type="Rhea" id="RHEA-COMP:14303"/>
        <dbReference type="ChEBI" id="CHEBI:15378"/>
        <dbReference type="ChEBI" id="CHEBI:37671"/>
        <dbReference type="ChEBI" id="CHEBI:58223"/>
        <dbReference type="ChEBI" id="CHEBI:58885"/>
        <dbReference type="EC" id="2.4.1.34"/>
    </reaction>
</comment>
<dbReference type="GO" id="GO:0006075">
    <property type="term" value="P:(1-&gt;3)-beta-D-glucan biosynthetic process"/>
    <property type="evidence" value="ECO:0007669"/>
    <property type="project" value="InterPro"/>
</dbReference>
<feature type="transmembrane region" description="Helical" evidence="14">
    <location>
        <begin position="1561"/>
        <end position="1582"/>
    </location>
</feature>
<dbReference type="Proteomes" id="UP000886520">
    <property type="component" value="Chromosome 15"/>
</dbReference>
<evidence type="ECO:0000256" key="7">
    <source>
        <dbReference type="ARBA" id="ARBA00022692"/>
    </source>
</evidence>
<dbReference type="Pfam" id="PF04652">
    <property type="entry name" value="Vta1"/>
    <property type="match status" value="1"/>
</dbReference>
<accession>A0A9D4UKZ7</accession>
<dbReference type="GO" id="GO:0003843">
    <property type="term" value="F:1,3-beta-D-glucan synthase activity"/>
    <property type="evidence" value="ECO:0007669"/>
    <property type="project" value="UniProtKB-EC"/>
</dbReference>
<keyword evidence="10 14" id="KW-0472">Membrane</keyword>
<feature type="transmembrane region" description="Helical" evidence="14">
    <location>
        <begin position="655"/>
        <end position="676"/>
    </location>
</feature>
<dbReference type="InterPro" id="IPR023175">
    <property type="entry name" value="Vta1/CALS_N_sf"/>
</dbReference>
<feature type="transmembrane region" description="Helical" evidence="14">
    <location>
        <begin position="480"/>
        <end position="497"/>
    </location>
</feature>
<reference evidence="16" key="1">
    <citation type="submission" date="2021-01" db="EMBL/GenBank/DDBJ databases">
        <title>Adiantum capillus-veneris genome.</title>
        <authorList>
            <person name="Fang Y."/>
            <person name="Liao Q."/>
        </authorList>
    </citation>
    <scope>NUCLEOTIDE SEQUENCE</scope>
    <source>
        <strain evidence="16">H3</strain>
        <tissue evidence="16">Leaf</tissue>
    </source>
</reference>
<dbReference type="OrthoDB" id="1880850at2759"/>
<dbReference type="Pfam" id="PF25968">
    <property type="entry name" value="CALS1"/>
    <property type="match status" value="1"/>
</dbReference>
<sequence length="1948" mass="223348">MESSRDGLEGGGAPLKRLGRTLTFVGSSDAMDPEVVPSSLAVIAPILRVANEIEEENPRIAYLCRFYAFDKAHKLDPTSAGRGVRQFKTALLHKLEKDDEITLPKREAKSDARAMQDFYQNYFNKYVKSLQNNTGAAMNRADLARTYQTAAVLFDVLKAVNQTDLDPQIEEAAKEVEAKKEIYAAFNILPLDPTSASEAIMTVPEVKAAVTALRNVRGLPELPEAGAMKQKGIEWDLFDWLQGTFGFQKDSVANQREHLILLLANIHARQVPKPEPLSKMSDTALDVVMNKLFKNYKRWCKFLRRRDQTSRLPNIQQEIQQRKILYIGLYLLIWGEAANIRFMPECLCYIFHHMAGQLSGMLSGTGENEKTSYGGEGDCLFLEKVIKPIYDVIAAEVAHEKFRHSQWRNYDDLNEYFWSIDCFRLSWPMRESGDFFKRPTDKRRIFERRTAGSGQTFWVGKTNFVEVRSFLHIFRSFDRMWSFFIMSLQALTIIAWNGSGSIGDAFSGSVFEKVLSIFITAAFLRLIQAIVDIGLIFKAWRSMKRTDILRYSLKVLVATVWVIVLPVCYAHSWGDSTGLISTFKDWLGQSRSPSLYLTAILVYLAPDAFNAVLFLFPTLRRAIEQSDVGIVQLLLWWDQPPMYVGRGMHESPFVLIKYTLFWLLLLASKVLFSYYVEIKPLVGPTKDLMKAEKDRWVNMFPTGQYQMGVVVAIWTPMILVYFMDIQIWYAVWLTIFGGVIGALSRIGEIRTLEMLKSRFRSVSGAFNTNLVSSINEDSPCRRRRGFSLQRSYRPLDELYQQHDQISEKAFDEKNQSTEMDVEGNISYAHLEVAKFSQLWNAVIKTLRDEDYINNPEMDLLLIPYMSNPHINYVPWPAFLLVNKIASVVDTVKEMTDQVNDEELSKKILHDPYRAHAIKECYDLLKTILKAIVKGNRERRVIDRLLEDVQKSISHKEILKSYRMSALPLLLDKIREVVKILEKPDISKAEQMTFLLQDLLEVYERDVKRDREDESEHFDASQGSGHDDERARILKQQLFEKNSIEYPPISDTLKQSVKRLHLLLAIEESTVDVPSNLEAKRRITYFANSLFMDMPRPPKIGNMISFSVLTPYLEEEIVYTKNALLSDNEDGVSILFYLKNIYPDEWKNFLQRTNCQEKTVWDTDKLALEVCKWASYRAQTLSRTARGMMYYRKALGMQAFFEMAEPTDIIRGYTEALHQGPDEKKQPSLFARIEAVIDMKFTYVVTCQEFALQRRTGDARANEVLQLMKEYPAMRVSYIDEIEKERKKEYYSVLMKDAKDSDSGQDIYRIKLPGKPILGEGKAENQNHALIFTRGEGLQAIDMNQDFYLEEALKMRNLLQEFVEEESVGSPSILGVREHIFTGSVSSLAGFMSNQESSFVTIVQRVLANPLKVRFHYGHPDVFDRLFHLSRGGISKASKTINLSEDIFAGINTTLRRGNITHHEYIQVGKGRDMGLNQISRFEAKIANGNGEQTMSRDIYRLGHRVDFFRMLSVYVSTVGLYFNSLMVVLIVYVFLYGRIYLSLSGLETKLAMVGLQDNVPLQFAMASQAIVQIGFLIAVPMFMEIGLERGFRTALSEFIIMQLQLASVFFTFSMGTKVHFYGRTLLHGGAKYRPTGRAFVVFHAKFVENYRLYSRSHFTKGLELLILLIVYDTYGNQKNKGAAYILITFLLWFLVGTWLFAPFLFNPSGFEWQKIVDDWDDWNKWVSNRGGIGVPEDKSWESWWEEQQAHLEKSGLRGKVIEILLSARFLLYQYGLVYHLQIAGDKANIVAYLVSWIIIVAVLIIFKGVAWGKRQFSAENQLLFRVVKGILSLFALSILIVLFVSANLAFSDLFVGALAFLPSGWAIVQIAQACRPFVRNVKMWDSVKALARAYEYLMGLVLFAPVATLAWFPFISDFQTRILFNQAFSRGLQVSQILAAGRKDKKVN</sequence>
<evidence type="ECO:0000256" key="9">
    <source>
        <dbReference type="ARBA" id="ARBA00022989"/>
    </source>
</evidence>
<feature type="transmembrane region" description="Helical" evidence="14">
    <location>
        <begin position="594"/>
        <end position="616"/>
    </location>
</feature>
<feature type="transmembrane region" description="Helical" evidence="14">
    <location>
        <begin position="517"/>
        <end position="539"/>
    </location>
</feature>
<feature type="transmembrane region" description="Helical" evidence="14">
    <location>
        <begin position="1682"/>
        <end position="1705"/>
    </location>
</feature>
<comment type="caution">
    <text evidence="16">The sequence shown here is derived from an EMBL/GenBank/DDBJ whole genome shotgun (WGS) entry which is preliminary data.</text>
</comment>
<evidence type="ECO:0000256" key="13">
    <source>
        <dbReference type="ARBA" id="ARBA00047777"/>
    </source>
</evidence>
<feature type="transmembrane region" description="Helical" evidence="14">
    <location>
        <begin position="1893"/>
        <end position="1914"/>
    </location>
</feature>
<dbReference type="GO" id="GO:0000148">
    <property type="term" value="C:1,3-beta-D-glucan synthase complex"/>
    <property type="evidence" value="ECO:0007669"/>
    <property type="project" value="InterPro"/>
</dbReference>
<keyword evidence="4" id="KW-1003">Cell membrane</keyword>
<keyword evidence="7 14" id="KW-0812">Transmembrane</keyword>
<name>A0A9D4UKZ7_ADICA</name>
<comment type="subcellular location">
    <subcellularLocation>
        <location evidence="1">Cell membrane</location>
        <topology evidence="1">Multi-pass membrane protein</topology>
    </subcellularLocation>
</comment>
<dbReference type="GO" id="GO:0071555">
    <property type="term" value="P:cell wall organization"/>
    <property type="evidence" value="ECO:0007669"/>
    <property type="project" value="UniProtKB-KW"/>
</dbReference>
<dbReference type="EMBL" id="JABFUD020000015">
    <property type="protein sequence ID" value="KAI5069346.1"/>
    <property type="molecule type" value="Genomic_DNA"/>
</dbReference>
<dbReference type="PANTHER" id="PTHR12741">
    <property type="entry name" value="LYST-INTERACTING PROTEIN LIP5 DOPAMINE RESPONSIVE PROTEIN DRG-1"/>
    <property type="match status" value="1"/>
</dbReference>
<feature type="transmembrane region" description="Helical" evidence="14">
    <location>
        <begin position="727"/>
        <end position="746"/>
    </location>
</feature>
<evidence type="ECO:0000256" key="10">
    <source>
        <dbReference type="ARBA" id="ARBA00023136"/>
    </source>
</evidence>
<evidence type="ECO:0000256" key="8">
    <source>
        <dbReference type="ARBA" id="ARBA00022960"/>
    </source>
</evidence>
<keyword evidence="11" id="KW-0961">Cell wall biogenesis/degradation</keyword>
<dbReference type="GO" id="GO:0005886">
    <property type="term" value="C:plasma membrane"/>
    <property type="evidence" value="ECO:0007669"/>
    <property type="project" value="UniProtKB-SubCell"/>
</dbReference>